<dbReference type="EMBL" id="RBIE01000001">
    <property type="protein sequence ID" value="RKQ64116.1"/>
    <property type="molecule type" value="Genomic_DNA"/>
</dbReference>
<dbReference type="AlphaFoldDB" id="A0A420W9W9"/>
<organism evidence="2 3">
    <name type="scientific">Thermovibrio guaymasensis</name>
    <dbReference type="NCBI Taxonomy" id="240167"/>
    <lineage>
        <taxon>Bacteria</taxon>
        <taxon>Pseudomonadati</taxon>
        <taxon>Aquificota</taxon>
        <taxon>Aquificia</taxon>
        <taxon>Desulfurobacteriales</taxon>
        <taxon>Desulfurobacteriaceae</taxon>
        <taxon>Thermovibrio</taxon>
    </lineage>
</organism>
<dbReference type="RefSeq" id="WP_121170595.1">
    <property type="nucleotide sequence ID" value="NZ_RBIE01000001.1"/>
</dbReference>
<feature type="transmembrane region" description="Helical" evidence="1">
    <location>
        <begin position="9"/>
        <end position="29"/>
    </location>
</feature>
<evidence type="ECO:0000313" key="3">
    <source>
        <dbReference type="Proteomes" id="UP000280881"/>
    </source>
</evidence>
<keyword evidence="1" id="KW-0472">Membrane</keyword>
<evidence type="ECO:0000313" key="2">
    <source>
        <dbReference type="EMBL" id="RKQ64116.1"/>
    </source>
</evidence>
<feature type="transmembrane region" description="Helical" evidence="1">
    <location>
        <begin position="76"/>
        <end position="94"/>
    </location>
</feature>
<protein>
    <submittedName>
        <fullName evidence="2">Uncharacterized protein</fullName>
    </submittedName>
</protein>
<feature type="transmembrane region" description="Helical" evidence="1">
    <location>
        <begin position="106"/>
        <end position="127"/>
    </location>
</feature>
<proteinExistence type="predicted"/>
<name>A0A420W9W9_9BACT</name>
<keyword evidence="3" id="KW-1185">Reference proteome</keyword>
<dbReference type="Proteomes" id="UP000280881">
    <property type="component" value="Unassembled WGS sequence"/>
</dbReference>
<comment type="caution">
    <text evidence="2">The sequence shown here is derived from an EMBL/GenBank/DDBJ whole genome shotgun (WGS) entry which is preliminary data.</text>
</comment>
<gene>
    <name evidence="2" type="ORF">C7457_1008</name>
</gene>
<reference evidence="2 3" key="1">
    <citation type="submission" date="2018-10" db="EMBL/GenBank/DDBJ databases">
        <title>Genomic Encyclopedia of Type Strains, Phase IV (KMG-IV): sequencing the most valuable type-strain genomes for metagenomic binning, comparative biology and taxonomic classification.</title>
        <authorList>
            <person name="Goeker M."/>
        </authorList>
    </citation>
    <scope>NUCLEOTIDE SEQUENCE [LARGE SCALE GENOMIC DNA]</scope>
    <source>
        <strain evidence="2 3">DSM 15521</strain>
    </source>
</reference>
<evidence type="ECO:0000256" key="1">
    <source>
        <dbReference type="SAM" id="Phobius"/>
    </source>
</evidence>
<sequence length="141" mass="16207">MGKYLQGAAFYLFVYFILGLINSGIMYFATKFLHVIPVITISFLMFLTVFVLFFAFKKSLELFILEDIKSVPQWKVVISWLFHFILFVSVASLVELKVLPTLGNPKLIKVATVFSNLVIFFVFYWLVVKAFIEKKGGDLEA</sequence>
<feature type="transmembrane region" description="Helical" evidence="1">
    <location>
        <begin position="35"/>
        <end position="56"/>
    </location>
</feature>
<keyword evidence="1" id="KW-1133">Transmembrane helix</keyword>
<accession>A0A420W9W9</accession>
<keyword evidence="1" id="KW-0812">Transmembrane</keyword>